<gene>
    <name evidence="3" type="ORF">M404DRAFT_1003690</name>
</gene>
<proteinExistence type="predicted"/>
<feature type="chain" id="PRO_5002179274" evidence="2">
    <location>
        <begin position="23"/>
        <end position="162"/>
    </location>
</feature>
<feature type="transmembrane region" description="Helical" evidence="1">
    <location>
        <begin position="107"/>
        <end position="137"/>
    </location>
</feature>
<sequence>MIFTYSVYIFSLASLLFSKALASICAALGEDYYAFLDWRNSEELLRTHRIRICKQLAFAIFTFRIGKHVVKSSFVSFLLSAIVVVRFLTIQVRLAKMVRSLRQTHSPLIVTACVAISAVMLYLKMIIEVVLAAQYLARVSRRPSLKDMTTLTFGVLRLLELR</sequence>
<dbReference type="EMBL" id="KN831994">
    <property type="protein sequence ID" value="KIO00682.1"/>
    <property type="molecule type" value="Genomic_DNA"/>
</dbReference>
<feature type="transmembrane region" description="Helical" evidence="1">
    <location>
        <begin position="74"/>
        <end position="95"/>
    </location>
</feature>
<organism evidence="3 4">
    <name type="scientific">Pisolithus tinctorius Marx 270</name>
    <dbReference type="NCBI Taxonomy" id="870435"/>
    <lineage>
        <taxon>Eukaryota</taxon>
        <taxon>Fungi</taxon>
        <taxon>Dikarya</taxon>
        <taxon>Basidiomycota</taxon>
        <taxon>Agaricomycotina</taxon>
        <taxon>Agaricomycetes</taxon>
        <taxon>Agaricomycetidae</taxon>
        <taxon>Boletales</taxon>
        <taxon>Sclerodermatineae</taxon>
        <taxon>Pisolithaceae</taxon>
        <taxon>Pisolithus</taxon>
    </lineage>
</organism>
<reference evidence="4" key="2">
    <citation type="submission" date="2015-01" db="EMBL/GenBank/DDBJ databases">
        <title>Evolutionary Origins and Diversification of the Mycorrhizal Mutualists.</title>
        <authorList>
            <consortium name="DOE Joint Genome Institute"/>
            <consortium name="Mycorrhizal Genomics Consortium"/>
            <person name="Kohler A."/>
            <person name="Kuo A."/>
            <person name="Nagy L.G."/>
            <person name="Floudas D."/>
            <person name="Copeland A."/>
            <person name="Barry K.W."/>
            <person name="Cichocki N."/>
            <person name="Veneault-Fourrey C."/>
            <person name="LaButti K."/>
            <person name="Lindquist E.A."/>
            <person name="Lipzen A."/>
            <person name="Lundell T."/>
            <person name="Morin E."/>
            <person name="Murat C."/>
            <person name="Riley R."/>
            <person name="Ohm R."/>
            <person name="Sun H."/>
            <person name="Tunlid A."/>
            <person name="Henrissat B."/>
            <person name="Grigoriev I.V."/>
            <person name="Hibbett D.S."/>
            <person name="Martin F."/>
        </authorList>
    </citation>
    <scope>NUCLEOTIDE SEQUENCE [LARGE SCALE GENOMIC DNA]</scope>
    <source>
        <strain evidence="4">Marx 270</strain>
    </source>
</reference>
<protein>
    <submittedName>
        <fullName evidence="3">Uncharacterized protein</fullName>
    </submittedName>
</protein>
<keyword evidence="4" id="KW-1185">Reference proteome</keyword>
<keyword evidence="2" id="KW-0732">Signal</keyword>
<evidence type="ECO:0000256" key="1">
    <source>
        <dbReference type="SAM" id="Phobius"/>
    </source>
</evidence>
<dbReference type="HOGENOM" id="CLU_1636096_0_0_1"/>
<evidence type="ECO:0000313" key="4">
    <source>
        <dbReference type="Proteomes" id="UP000054217"/>
    </source>
</evidence>
<dbReference type="OrthoDB" id="2667849at2759"/>
<evidence type="ECO:0000256" key="2">
    <source>
        <dbReference type="SAM" id="SignalP"/>
    </source>
</evidence>
<keyword evidence="1" id="KW-0812">Transmembrane</keyword>
<feature type="signal peptide" evidence="2">
    <location>
        <begin position="1"/>
        <end position="22"/>
    </location>
</feature>
<dbReference type="Proteomes" id="UP000054217">
    <property type="component" value="Unassembled WGS sequence"/>
</dbReference>
<dbReference type="InParanoid" id="A0A0C3JT70"/>
<dbReference type="AlphaFoldDB" id="A0A0C3JT70"/>
<name>A0A0C3JT70_PISTI</name>
<keyword evidence="1" id="KW-0472">Membrane</keyword>
<accession>A0A0C3JT70</accession>
<evidence type="ECO:0000313" key="3">
    <source>
        <dbReference type="EMBL" id="KIO00682.1"/>
    </source>
</evidence>
<keyword evidence="1" id="KW-1133">Transmembrane helix</keyword>
<reference evidence="3 4" key="1">
    <citation type="submission" date="2014-04" db="EMBL/GenBank/DDBJ databases">
        <authorList>
            <consortium name="DOE Joint Genome Institute"/>
            <person name="Kuo A."/>
            <person name="Kohler A."/>
            <person name="Costa M.D."/>
            <person name="Nagy L.G."/>
            <person name="Floudas D."/>
            <person name="Copeland A."/>
            <person name="Barry K.W."/>
            <person name="Cichocki N."/>
            <person name="Veneault-Fourrey C."/>
            <person name="LaButti K."/>
            <person name="Lindquist E.A."/>
            <person name="Lipzen A."/>
            <person name="Lundell T."/>
            <person name="Morin E."/>
            <person name="Murat C."/>
            <person name="Sun H."/>
            <person name="Tunlid A."/>
            <person name="Henrissat B."/>
            <person name="Grigoriev I.V."/>
            <person name="Hibbett D.S."/>
            <person name="Martin F."/>
            <person name="Nordberg H.P."/>
            <person name="Cantor M.N."/>
            <person name="Hua S.X."/>
        </authorList>
    </citation>
    <scope>NUCLEOTIDE SEQUENCE [LARGE SCALE GENOMIC DNA]</scope>
    <source>
        <strain evidence="3 4">Marx 270</strain>
    </source>
</reference>